<evidence type="ECO:0000256" key="1">
    <source>
        <dbReference type="SAM" id="MobiDB-lite"/>
    </source>
</evidence>
<evidence type="ECO:0000313" key="3">
    <source>
        <dbReference type="Proteomes" id="UP001221898"/>
    </source>
</evidence>
<comment type="caution">
    <text evidence="2">The sequence shown here is derived from an EMBL/GenBank/DDBJ whole genome shotgun (WGS) entry which is preliminary data.</text>
</comment>
<dbReference type="Proteomes" id="UP001221898">
    <property type="component" value="Unassembled WGS sequence"/>
</dbReference>
<keyword evidence="3" id="KW-1185">Reference proteome</keyword>
<gene>
    <name evidence="2" type="ORF">AAFF_G00411330</name>
</gene>
<evidence type="ECO:0000313" key="2">
    <source>
        <dbReference type="EMBL" id="KAJ8399421.1"/>
    </source>
</evidence>
<feature type="region of interest" description="Disordered" evidence="1">
    <location>
        <begin position="62"/>
        <end position="107"/>
    </location>
</feature>
<dbReference type="AlphaFoldDB" id="A0AAD7SB87"/>
<organism evidence="2 3">
    <name type="scientific">Aldrovandia affinis</name>
    <dbReference type="NCBI Taxonomy" id="143900"/>
    <lineage>
        <taxon>Eukaryota</taxon>
        <taxon>Metazoa</taxon>
        <taxon>Chordata</taxon>
        <taxon>Craniata</taxon>
        <taxon>Vertebrata</taxon>
        <taxon>Euteleostomi</taxon>
        <taxon>Actinopterygii</taxon>
        <taxon>Neopterygii</taxon>
        <taxon>Teleostei</taxon>
        <taxon>Notacanthiformes</taxon>
        <taxon>Halosauridae</taxon>
        <taxon>Aldrovandia</taxon>
    </lineage>
</organism>
<protein>
    <submittedName>
        <fullName evidence="2">Uncharacterized protein</fullName>
    </submittedName>
</protein>
<proteinExistence type="predicted"/>
<feature type="compositionally biased region" description="Low complexity" evidence="1">
    <location>
        <begin position="91"/>
        <end position="103"/>
    </location>
</feature>
<name>A0AAD7SB87_9TELE</name>
<dbReference type="EMBL" id="JAINUG010000083">
    <property type="protein sequence ID" value="KAJ8399421.1"/>
    <property type="molecule type" value="Genomic_DNA"/>
</dbReference>
<reference evidence="2" key="1">
    <citation type="journal article" date="2023" name="Science">
        <title>Genome structures resolve the early diversification of teleost fishes.</title>
        <authorList>
            <person name="Parey E."/>
            <person name="Louis A."/>
            <person name="Montfort J."/>
            <person name="Bouchez O."/>
            <person name="Roques C."/>
            <person name="Iampietro C."/>
            <person name="Lluch J."/>
            <person name="Castinel A."/>
            <person name="Donnadieu C."/>
            <person name="Desvignes T."/>
            <person name="Floi Bucao C."/>
            <person name="Jouanno E."/>
            <person name="Wen M."/>
            <person name="Mejri S."/>
            <person name="Dirks R."/>
            <person name="Jansen H."/>
            <person name="Henkel C."/>
            <person name="Chen W.J."/>
            <person name="Zahm M."/>
            <person name="Cabau C."/>
            <person name="Klopp C."/>
            <person name="Thompson A.W."/>
            <person name="Robinson-Rechavi M."/>
            <person name="Braasch I."/>
            <person name="Lecointre G."/>
            <person name="Bobe J."/>
            <person name="Postlethwait J.H."/>
            <person name="Berthelot C."/>
            <person name="Roest Crollius H."/>
            <person name="Guiguen Y."/>
        </authorList>
    </citation>
    <scope>NUCLEOTIDE SEQUENCE</scope>
    <source>
        <strain evidence="2">NC1722</strain>
    </source>
</reference>
<accession>A0AAD7SB87</accession>
<sequence length="119" mass="13268">MHRRRAHPVLRLFGQSPHSQWHISTDILPSVPSLLDREIRLVHFEERVSLCDAMAALESDNSDVATSQKQPHIPTEVARYPTSSGETGVGPSLMTSMTMSSPSVIAQSVRETPWQPLRI</sequence>